<comment type="caution">
    <text evidence="11">The sequence shown here is derived from an EMBL/GenBank/DDBJ whole genome shotgun (WGS) entry which is preliminary data.</text>
</comment>
<evidence type="ECO:0000256" key="2">
    <source>
        <dbReference type="ARBA" id="ARBA00022555"/>
    </source>
</evidence>
<feature type="compositionally biased region" description="Polar residues" evidence="10">
    <location>
        <begin position="13"/>
        <end position="24"/>
    </location>
</feature>
<dbReference type="InterPro" id="IPR011009">
    <property type="entry name" value="Kinase-like_dom_sf"/>
</dbReference>
<dbReference type="InterPro" id="IPR029063">
    <property type="entry name" value="SAM-dependent_MTases_sf"/>
</dbReference>
<feature type="region of interest" description="Disordered" evidence="10">
    <location>
        <begin position="1"/>
        <end position="24"/>
    </location>
</feature>
<evidence type="ECO:0000256" key="8">
    <source>
        <dbReference type="ARBA" id="ARBA00023242"/>
    </source>
</evidence>
<comment type="catalytic activity">
    <reaction evidence="1 9">
        <text>guanosine(46) in tRNA + S-adenosyl-L-methionine = N(7)-methylguanosine(46) in tRNA + S-adenosyl-L-homocysteine</text>
        <dbReference type="Rhea" id="RHEA:42708"/>
        <dbReference type="Rhea" id="RHEA-COMP:10188"/>
        <dbReference type="Rhea" id="RHEA-COMP:10189"/>
        <dbReference type="ChEBI" id="CHEBI:57856"/>
        <dbReference type="ChEBI" id="CHEBI:59789"/>
        <dbReference type="ChEBI" id="CHEBI:74269"/>
        <dbReference type="ChEBI" id="CHEBI:74480"/>
        <dbReference type="EC" id="2.1.1.33"/>
    </reaction>
</comment>
<keyword evidence="4 9" id="KW-0808">Transferase</keyword>
<keyword evidence="3 9" id="KW-0489">Methyltransferase</keyword>
<dbReference type="Gene3D" id="3.60.20.40">
    <property type="match status" value="1"/>
</dbReference>
<dbReference type="GO" id="GO:0008176">
    <property type="term" value="F:tRNA (guanine(46)-N7)-methyltransferase activity"/>
    <property type="evidence" value="ECO:0007669"/>
    <property type="project" value="UniProtKB-UniRule"/>
</dbReference>
<dbReference type="UniPathway" id="UPA00989"/>
<evidence type="ECO:0000313" key="12">
    <source>
        <dbReference type="Proteomes" id="UP000310685"/>
    </source>
</evidence>
<dbReference type="InterPro" id="IPR003358">
    <property type="entry name" value="tRNA_(Gua-N-7)_MeTrfase_Trmb"/>
</dbReference>
<feature type="binding site" evidence="9">
    <location>
        <begin position="158"/>
        <end position="159"/>
    </location>
    <ligand>
        <name>S-adenosyl-L-methionine</name>
        <dbReference type="ChEBI" id="CHEBI:59789"/>
    </ligand>
</feature>
<comment type="subcellular location">
    <subcellularLocation>
        <location evidence="9">Nucleus</location>
    </subcellularLocation>
</comment>
<dbReference type="PANTHER" id="PTHR43881">
    <property type="entry name" value="GAMMA-GLUTAMYLTRANSPEPTIDASE (AFU_ORTHOLOGUE AFUA_4G13580)"/>
    <property type="match status" value="1"/>
</dbReference>
<feature type="binding site" evidence="9">
    <location>
        <position position="178"/>
    </location>
    <ligand>
        <name>S-adenosyl-L-methionine</name>
        <dbReference type="ChEBI" id="CHEBI:59789"/>
    </ligand>
</feature>
<dbReference type="Pfam" id="PF01019">
    <property type="entry name" value="G_glu_transpept"/>
    <property type="match status" value="1"/>
</dbReference>
<protein>
    <recommendedName>
        <fullName evidence="9">tRNA (guanine-N(7)-)-methyltransferase</fullName>
        <ecNumber evidence="9">2.1.1.33</ecNumber>
    </recommendedName>
    <alternativeName>
        <fullName evidence="9">Transfer RNA methyltransferase 8</fullName>
    </alternativeName>
    <alternativeName>
        <fullName evidence="9">tRNA (guanine(46)-N(7))-methyltransferase</fullName>
    </alternativeName>
    <alternativeName>
        <fullName evidence="9">tRNA(m7G46)-methyltransferase</fullName>
    </alternativeName>
</protein>
<reference evidence="11 12" key="1">
    <citation type="submission" date="2019-03" db="EMBL/GenBank/DDBJ databases">
        <title>Sequencing 25 genomes of Wallemia mellicola.</title>
        <authorList>
            <person name="Gostincar C."/>
        </authorList>
    </citation>
    <scope>NUCLEOTIDE SEQUENCE [LARGE SCALE GENOMIC DNA]</scope>
    <source>
        <strain evidence="11 12">EXF-6152</strain>
    </source>
</reference>
<keyword evidence="5 9" id="KW-0949">S-adenosyl-L-methionine</keyword>
<evidence type="ECO:0000256" key="7">
    <source>
        <dbReference type="ARBA" id="ARBA00022884"/>
    </source>
</evidence>
<dbReference type="InterPro" id="IPR025763">
    <property type="entry name" value="Trm8_euk"/>
</dbReference>
<dbReference type="Gene3D" id="3.40.50.150">
    <property type="entry name" value="Vaccinia Virus protein VP39"/>
    <property type="match status" value="1"/>
</dbReference>
<dbReference type="EC" id="2.1.1.33" evidence="9"/>
<dbReference type="InterPro" id="IPR043137">
    <property type="entry name" value="GGT_ssub_C"/>
</dbReference>
<feature type="binding site" evidence="9">
    <location>
        <position position="85"/>
    </location>
    <ligand>
        <name>S-adenosyl-L-methionine</name>
        <dbReference type="ChEBI" id="CHEBI:59789"/>
    </ligand>
</feature>
<dbReference type="EMBL" id="SPRC01000005">
    <property type="protein sequence ID" value="TIB81739.1"/>
    <property type="molecule type" value="Genomic_DNA"/>
</dbReference>
<feature type="binding site" evidence="9">
    <location>
        <begin position="108"/>
        <end position="109"/>
    </location>
    <ligand>
        <name>S-adenosyl-L-methionine</name>
        <dbReference type="ChEBI" id="CHEBI:59789"/>
    </ligand>
</feature>
<sequence>MPPKRDAEEAALDNNNDTQKEASSLNKFGLPKKKFYRQRAHANPFSDHQLDVPLHPHHKDWAAHFPAYADELKSRTKGVEMADVGCGFGGLIVSLAPRFPNTLMLGMEIRPQVTQYVHDRITGLRNLAEKGETEMPAKLESQADGKGGYQNASVIRANAMKFLPNFFEKGQLKKIFFLFPDPHFKARKHKARIITQTLLSEYAYVLAPNAMLFNITDVPDLFSWMQMHLEKHPLFERIPDEELSEEDQVALSCVKSETEEGKKSSASSPVHITPKVIHIFPMTMSAVFLVELNQSKKAIVKLYDRRTAFSLRKTMIREIKTSNNKTREHDYRRFIETGFADTLNSTTYAGTSGEDEVFIHRACINLFNTELGAYEKLKILQGSSIPILYGVVTLRISETSQTRQRYFDIPGLMLEYVEGYNLLDASLFVQKEEVKRLTFESTRVLAQIGALGVHNRKPHPSQILIRHERPVFLDFAISRLRDDFESQEEWYDKTKSAEGTLESVLAEILARDEEMFNDDVTRTPVAKSFKDIRKYIPPLASQAGVKVLDMGGNAVDAAIAVSAALNVTEPCSTGIGGDMFLLYYSASDKKVHGLNGSGRSPSALTLEKAREIGLDGTEIPFDNINAVTVPGAPAGWCDAYDAFSSKKVSLKQVLEPAIRLARNGYPVHQITAEQWSRSEELIKNASPNAEEMLLDGRAPKEGEILYMPTLAQTFEEVAEHGKKGFYEGRIANEIVKLVQSRGGLLTLEDLSSHTSTFVEPMKYTYADEYVVHECPPNGQGLTALIALGILESCEKLEYLHFLIESLRLAFADTRYYVCDPSKTNFDFKQLLEREYLDSRARLIKKDAISKVRHGSPANSSDTVYFTVADEEGNVASFINSNYAGFGTGAVPKGCGFTLQNRGSNFTLEDNHPNGLDGNKRPYHTIIPAICTKKSTNELFMSWSVMGSFNQPQGQVQTLLNVLRGFTPQEALDAPRFCIGAKKPSKIVPHNTPILSKEAELESSLADSEINSEVNIEEGVNENTIKQLRKMGHDVRISRGLQREICGRGQIIKKTSKDVWSAGSDMRADGCAIAQI</sequence>
<dbReference type="SUPFAM" id="SSF53335">
    <property type="entry name" value="S-adenosyl-L-methionine-dependent methyltransferases"/>
    <property type="match status" value="1"/>
</dbReference>
<comment type="pathway">
    <text evidence="9">tRNA modification; N(7)-methylguanine-tRNA biosynthesis.</text>
</comment>
<evidence type="ECO:0000256" key="10">
    <source>
        <dbReference type="SAM" id="MobiDB-lite"/>
    </source>
</evidence>
<evidence type="ECO:0000256" key="4">
    <source>
        <dbReference type="ARBA" id="ARBA00022679"/>
    </source>
</evidence>
<dbReference type="Pfam" id="PF02390">
    <property type="entry name" value="Methyltransf_4"/>
    <property type="match status" value="1"/>
</dbReference>
<dbReference type="PROSITE" id="PS51625">
    <property type="entry name" value="SAM_MT_TRMB"/>
    <property type="match status" value="1"/>
</dbReference>
<keyword evidence="6 9" id="KW-0819">tRNA processing</keyword>
<dbReference type="Proteomes" id="UP000310685">
    <property type="component" value="Unassembled WGS sequence"/>
</dbReference>
<evidence type="ECO:0000313" key="11">
    <source>
        <dbReference type="EMBL" id="TIB81739.1"/>
    </source>
</evidence>
<dbReference type="NCBIfam" id="TIGR00091">
    <property type="entry name" value="tRNA (guanosine(46)-N7)-methyltransferase TrmB"/>
    <property type="match status" value="1"/>
</dbReference>
<proteinExistence type="inferred from homology"/>
<dbReference type="HAMAP" id="MF_03055">
    <property type="entry name" value="tRNA_methyltr_TrmB_euk"/>
    <property type="match status" value="1"/>
</dbReference>
<comment type="function">
    <text evidence="9">Catalyzes the formation of N(7)-methylguanine at position 46 (m7G46) in tRNA.</text>
</comment>
<gene>
    <name evidence="9" type="primary">TRM8</name>
    <name evidence="11" type="ORF">E3Q22_00692</name>
</gene>
<keyword evidence="7 9" id="KW-0694">RNA-binding</keyword>
<evidence type="ECO:0000256" key="6">
    <source>
        <dbReference type="ARBA" id="ARBA00022694"/>
    </source>
</evidence>
<organism evidence="11 12">
    <name type="scientific">Wallemia mellicola</name>
    <dbReference type="NCBI Taxonomy" id="1708541"/>
    <lineage>
        <taxon>Eukaryota</taxon>
        <taxon>Fungi</taxon>
        <taxon>Dikarya</taxon>
        <taxon>Basidiomycota</taxon>
        <taxon>Wallemiomycotina</taxon>
        <taxon>Wallemiomycetes</taxon>
        <taxon>Wallemiales</taxon>
        <taxon>Wallemiaceae</taxon>
        <taxon>Wallemia</taxon>
    </lineage>
</organism>
<keyword evidence="8 9" id="KW-0539">Nucleus</keyword>
<dbReference type="Gene3D" id="1.10.246.130">
    <property type="match status" value="1"/>
</dbReference>
<dbReference type="PANTHER" id="PTHR43881:SF1">
    <property type="entry name" value="GAMMA-GLUTAMYLTRANSPEPTIDASE (AFU_ORTHOLOGUE AFUA_4G13580)"/>
    <property type="match status" value="1"/>
</dbReference>
<dbReference type="SUPFAM" id="SSF56112">
    <property type="entry name" value="Protein kinase-like (PK-like)"/>
    <property type="match status" value="1"/>
</dbReference>
<keyword evidence="2 9" id="KW-0820">tRNA-binding</keyword>
<dbReference type="InterPro" id="IPR043138">
    <property type="entry name" value="GGT_lsub"/>
</dbReference>
<feature type="binding site" evidence="9">
    <location>
        <begin position="258"/>
        <end position="260"/>
    </location>
    <ligand>
        <name>S-adenosyl-L-methionine</name>
        <dbReference type="ChEBI" id="CHEBI:59789"/>
    </ligand>
</feature>
<feature type="active site" evidence="9">
    <location>
        <position position="181"/>
    </location>
</feature>
<dbReference type="InterPro" id="IPR029055">
    <property type="entry name" value="Ntn_hydrolases_N"/>
</dbReference>
<comment type="subunit">
    <text evidence="9">Forms a complex with TRM82.</text>
</comment>
<dbReference type="GO" id="GO:0005634">
    <property type="term" value="C:nucleus"/>
    <property type="evidence" value="ECO:0007669"/>
    <property type="project" value="UniProtKB-SubCell"/>
</dbReference>
<dbReference type="PRINTS" id="PR01210">
    <property type="entry name" value="GGTRANSPTASE"/>
</dbReference>
<dbReference type="SUPFAM" id="SSF56235">
    <property type="entry name" value="N-terminal nucleophile aminohydrolases (Ntn hydrolases)"/>
    <property type="match status" value="1"/>
</dbReference>
<comment type="similarity">
    <text evidence="9">Belongs to the class I-like SAM-binding methyltransferase superfamily. TrmB family.</text>
</comment>
<accession>A0A4T0MF02</accession>
<dbReference type="InterPro" id="IPR052896">
    <property type="entry name" value="GGT-like_enzyme"/>
</dbReference>
<evidence type="ECO:0000256" key="9">
    <source>
        <dbReference type="HAMAP-Rule" id="MF_03055"/>
    </source>
</evidence>
<name>A0A4T0MF02_9BASI</name>
<evidence type="ECO:0000256" key="1">
    <source>
        <dbReference type="ARBA" id="ARBA00000142"/>
    </source>
</evidence>
<dbReference type="GO" id="GO:0000049">
    <property type="term" value="F:tRNA binding"/>
    <property type="evidence" value="ECO:0007669"/>
    <property type="project" value="UniProtKB-UniRule"/>
</dbReference>
<dbReference type="AlphaFoldDB" id="A0A4T0MF02"/>
<evidence type="ECO:0000256" key="3">
    <source>
        <dbReference type="ARBA" id="ARBA00022603"/>
    </source>
</evidence>
<evidence type="ECO:0000256" key="5">
    <source>
        <dbReference type="ARBA" id="ARBA00022691"/>
    </source>
</evidence>